<dbReference type="EMBL" id="ML120546">
    <property type="protein sequence ID" value="RPA90010.1"/>
    <property type="molecule type" value="Genomic_DNA"/>
</dbReference>
<evidence type="ECO:0000313" key="2">
    <source>
        <dbReference type="Proteomes" id="UP000276215"/>
    </source>
</evidence>
<evidence type="ECO:0000313" key="1">
    <source>
        <dbReference type="EMBL" id="RPA90010.1"/>
    </source>
</evidence>
<keyword evidence="2" id="KW-1185">Reference proteome</keyword>
<proteinExistence type="predicted"/>
<dbReference type="AlphaFoldDB" id="A0A3N4J0N1"/>
<sequence>MSCGYLAVPLLSSRGTQGRFSLLKSELLMDKPMELFPVFESSGSNRLVRGHYTFLLISLLGSGGFDTAYEYSDYLLGEPDVSLL</sequence>
<name>A0A3N4J0N1_9PEZI</name>
<gene>
    <name evidence="1" type="ORF">L873DRAFT_1821871</name>
</gene>
<protein>
    <submittedName>
        <fullName evidence="1">Uncharacterized protein</fullName>
    </submittedName>
</protein>
<reference evidence="1 2" key="1">
    <citation type="journal article" date="2018" name="Nat. Ecol. Evol.">
        <title>Pezizomycetes genomes reveal the molecular basis of ectomycorrhizal truffle lifestyle.</title>
        <authorList>
            <person name="Murat C."/>
            <person name="Payen T."/>
            <person name="Noel B."/>
            <person name="Kuo A."/>
            <person name="Morin E."/>
            <person name="Chen J."/>
            <person name="Kohler A."/>
            <person name="Krizsan K."/>
            <person name="Balestrini R."/>
            <person name="Da Silva C."/>
            <person name="Montanini B."/>
            <person name="Hainaut M."/>
            <person name="Levati E."/>
            <person name="Barry K.W."/>
            <person name="Belfiori B."/>
            <person name="Cichocki N."/>
            <person name="Clum A."/>
            <person name="Dockter R.B."/>
            <person name="Fauchery L."/>
            <person name="Guy J."/>
            <person name="Iotti M."/>
            <person name="Le Tacon F."/>
            <person name="Lindquist E.A."/>
            <person name="Lipzen A."/>
            <person name="Malagnac F."/>
            <person name="Mello A."/>
            <person name="Molinier V."/>
            <person name="Miyauchi S."/>
            <person name="Poulain J."/>
            <person name="Riccioni C."/>
            <person name="Rubini A."/>
            <person name="Sitrit Y."/>
            <person name="Splivallo R."/>
            <person name="Traeger S."/>
            <person name="Wang M."/>
            <person name="Zifcakova L."/>
            <person name="Wipf D."/>
            <person name="Zambonelli A."/>
            <person name="Paolocci F."/>
            <person name="Nowrousian M."/>
            <person name="Ottonello S."/>
            <person name="Baldrian P."/>
            <person name="Spatafora J.W."/>
            <person name="Henrissat B."/>
            <person name="Nagy L.G."/>
            <person name="Aury J.M."/>
            <person name="Wincker P."/>
            <person name="Grigoriev I.V."/>
            <person name="Bonfante P."/>
            <person name="Martin F.M."/>
        </authorList>
    </citation>
    <scope>NUCLEOTIDE SEQUENCE [LARGE SCALE GENOMIC DNA]</scope>
    <source>
        <strain evidence="1 2">120613-1</strain>
    </source>
</reference>
<dbReference type="Proteomes" id="UP000276215">
    <property type="component" value="Unassembled WGS sequence"/>
</dbReference>
<organism evidence="1 2">
    <name type="scientific">Choiromyces venosus 120613-1</name>
    <dbReference type="NCBI Taxonomy" id="1336337"/>
    <lineage>
        <taxon>Eukaryota</taxon>
        <taxon>Fungi</taxon>
        <taxon>Dikarya</taxon>
        <taxon>Ascomycota</taxon>
        <taxon>Pezizomycotina</taxon>
        <taxon>Pezizomycetes</taxon>
        <taxon>Pezizales</taxon>
        <taxon>Tuberaceae</taxon>
        <taxon>Choiromyces</taxon>
    </lineage>
</organism>
<accession>A0A3N4J0N1</accession>